<evidence type="ECO:0000256" key="7">
    <source>
        <dbReference type="SAM" id="MobiDB-lite"/>
    </source>
</evidence>
<evidence type="ECO:0000313" key="9">
    <source>
        <dbReference type="EMBL" id="KNC87681.1"/>
    </source>
</evidence>
<dbReference type="GO" id="GO:0051301">
    <property type="term" value="P:cell division"/>
    <property type="evidence" value="ECO:0007669"/>
    <property type="project" value="UniProtKB-KW"/>
</dbReference>
<comment type="function">
    <text evidence="6">Component of the anaphase promoting complex/cyclosome (APC/C), a cell cycle-regulated E3 ubiquitin-protein ligase complex that controls progression through mitosis and the G1 phase of the cell cycle.</text>
</comment>
<proteinExistence type="inferred from homology"/>
<organism evidence="9 10">
    <name type="scientific">Sphaeroforma arctica JP610</name>
    <dbReference type="NCBI Taxonomy" id="667725"/>
    <lineage>
        <taxon>Eukaryota</taxon>
        <taxon>Ichthyosporea</taxon>
        <taxon>Ichthyophonida</taxon>
        <taxon>Sphaeroforma</taxon>
    </lineage>
</organism>
<dbReference type="InterPro" id="IPR008979">
    <property type="entry name" value="Galactose-bd-like_sf"/>
</dbReference>
<dbReference type="Gene3D" id="2.60.120.260">
    <property type="entry name" value="Galactose-binding domain-like"/>
    <property type="match status" value="1"/>
</dbReference>
<accession>A0A0L0GFR7</accession>
<keyword evidence="2 6" id="KW-0132">Cell division</keyword>
<dbReference type="Pfam" id="PF03256">
    <property type="entry name" value="ANAPC10"/>
    <property type="match status" value="1"/>
</dbReference>
<gene>
    <name evidence="9" type="ORF">SARC_00189</name>
</gene>
<keyword evidence="5 6" id="KW-0131">Cell cycle</keyword>
<feature type="domain" description="DOC" evidence="8">
    <location>
        <begin position="2"/>
        <end position="186"/>
    </location>
</feature>
<keyword evidence="10" id="KW-1185">Reference proteome</keyword>
<dbReference type="AlphaFoldDB" id="A0A0L0GFR7"/>
<evidence type="ECO:0000256" key="4">
    <source>
        <dbReference type="ARBA" id="ARBA00022786"/>
    </source>
</evidence>
<dbReference type="eggNOG" id="KOG3437">
    <property type="taxonomic scope" value="Eukaryota"/>
</dbReference>
<dbReference type="InterPro" id="IPR016901">
    <property type="entry name" value="APC10/Doc1"/>
</dbReference>
<reference evidence="9 10" key="1">
    <citation type="submission" date="2011-02" db="EMBL/GenBank/DDBJ databases">
        <title>The Genome Sequence of Sphaeroforma arctica JP610.</title>
        <authorList>
            <consortium name="The Broad Institute Genome Sequencing Platform"/>
            <person name="Russ C."/>
            <person name="Cuomo C."/>
            <person name="Young S.K."/>
            <person name="Zeng Q."/>
            <person name="Gargeya S."/>
            <person name="Alvarado L."/>
            <person name="Berlin A."/>
            <person name="Chapman S.B."/>
            <person name="Chen Z."/>
            <person name="Freedman E."/>
            <person name="Gellesch M."/>
            <person name="Goldberg J."/>
            <person name="Griggs A."/>
            <person name="Gujja S."/>
            <person name="Heilman E."/>
            <person name="Heiman D."/>
            <person name="Howarth C."/>
            <person name="Mehta T."/>
            <person name="Neiman D."/>
            <person name="Pearson M."/>
            <person name="Roberts A."/>
            <person name="Saif S."/>
            <person name="Shea T."/>
            <person name="Shenoy N."/>
            <person name="Sisk P."/>
            <person name="Stolte C."/>
            <person name="Sykes S."/>
            <person name="White J."/>
            <person name="Yandava C."/>
            <person name="Burger G."/>
            <person name="Gray M.W."/>
            <person name="Holland P.W.H."/>
            <person name="King N."/>
            <person name="Lang F.B.F."/>
            <person name="Roger A.J."/>
            <person name="Ruiz-Trillo I."/>
            <person name="Haas B."/>
            <person name="Nusbaum C."/>
            <person name="Birren B."/>
        </authorList>
    </citation>
    <scope>NUCLEOTIDE SEQUENCE [LARGE SCALE GENOMIC DNA]</scope>
    <source>
        <strain evidence="9 10">JP610</strain>
    </source>
</reference>
<dbReference type="PIRSF" id="PIRSF028841">
    <property type="entry name" value="APC10_sub"/>
    <property type="match status" value="1"/>
</dbReference>
<dbReference type="RefSeq" id="XP_014161583.1">
    <property type="nucleotide sequence ID" value="XM_014306108.1"/>
</dbReference>
<dbReference type="GO" id="GO:0070979">
    <property type="term" value="P:protein K11-linked ubiquitination"/>
    <property type="evidence" value="ECO:0007669"/>
    <property type="project" value="TreeGrafter"/>
</dbReference>
<evidence type="ECO:0000256" key="1">
    <source>
        <dbReference type="ARBA" id="ARBA00006762"/>
    </source>
</evidence>
<feature type="region of interest" description="Disordered" evidence="7">
    <location>
        <begin position="1"/>
        <end position="20"/>
    </location>
</feature>
<dbReference type="PROSITE" id="PS51284">
    <property type="entry name" value="DOC"/>
    <property type="match status" value="1"/>
</dbReference>
<dbReference type="InterPro" id="IPR004939">
    <property type="entry name" value="APC_su10/DOC_dom"/>
</dbReference>
<dbReference type="Proteomes" id="UP000054560">
    <property type="component" value="Unassembled WGS sequence"/>
</dbReference>
<dbReference type="PANTHER" id="PTHR12936">
    <property type="entry name" value="ANAPHASE-PROMOTING COMPLEX 10"/>
    <property type="match status" value="1"/>
</dbReference>
<dbReference type="FunFam" id="2.60.120.260:FF:000122">
    <property type="entry name" value="Anaphase-promoting complex subunit 10"/>
    <property type="match status" value="1"/>
</dbReference>
<dbReference type="GeneID" id="25900693"/>
<sequence>MEVESFTIFPPDADGQDHQSENAREIGGQAVWTLSSCKQGFAMDQLRDGNLDTYWQSDGLQPHSISVQFPKRQTVLEVCFYVDYLQDESYTPQKISVKAGSHYHDLREITQMSMTEPSGWVSVPLTRTDQTAGVQANLLEITMLSNHQNGRDTHMRQIKVFGPVERGISVIEKFQDPNLETYSNLR</sequence>
<dbReference type="SUPFAM" id="SSF49785">
    <property type="entry name" value="Galactose-binding domain-like"/>
    <property type="match status" value="1"/>
</dbReference>
<dbReference type="GO" id="GO:0031145">
    <property type="term" value="P:anaphase-promoting complex-dependent catabolic process"/>
    <property type="evidence" value="ECO:0007669"/>
    <property type="project" value="InterPro"/>
</dbReference>
<dbReference type="SMART" id="SM01337">
    <property type="entry name" value="APC10"/>
    <property type="match status" value="1"/>
</dbReference>
<dbReference type="PANTHER" id="PTHR12936:SF0">
    <property type="entry name" value="ANAPHASE-PROMOTING COMPLEX SUBUNIT 10"/>
    <property type="match status" value="1"/>
</dbReference>
<dbReference type="GO" id="GO:0005680">
    <property type="term" value="C:anaphase-promoting complex"/>
    <property type="evidence" value="ECO:0007669"/>
    <property type="project" value="InterPro"/>
</dbReference>
<evidence type="ECO:0000313" key="10">
    <source>
        <dbReference type="Proteomes" id="UP000054560"/>
    </source>
</evidence>
<protein>
    <recommendedName>
        <fullName evidence="6">Anaphase-promoting complex subunit 10</fullName>
    </recommendedName>
</protein>
<keyword evidence="4 6" id="KW-0833">Ubl conjugation pathway</keyword>
<dbReference type="OrthoDB" id="24948at2759"/>
<evidence type="ECO:0000256" key="3">
    <source>
        <dbReference type="ARBA" id="ARBA00022776"/>
    </source>
</evidence>
<evidence type="ECO:0000256" key="2">
    <source>
        <dbReference type="ARBA" id="ARBA00022618"/>
    </source>
</evidence>
<keyword evidence="3 6" id="KW-0498">Mitosis</keyword>
<comment type="similarity">
    <text evidence="1 6">Belongs to the APC10 family.</text>
</comment>
<name>A0A0L0GFR7_9EUKA</name>
<evidence type="ECO:0000256" key="6">
    <source>
        <dbReference type="PIRNR" id="PIRNR028841"/>
    </source>
</evidence>
<dbReference type="STRING" id="667725.A0A0L0GFR7"/>
<dbReference type="EMBL" id="KQ241601">
    <property type="protein sequence ID" value="KNC87681.1"/>
    <property type="molecule type" value="Genomic_DNA"/>
</dbReference>
<evidence type="ECO:0000259" key="8">
    <source>
        <dbReference type="PROSITE" id="PS51284"/>
    </source>
</evidence>
<evidence type="ECO:0000256" key="5">
    <source>
        <dbReference type="ARBA" id="ARBA00023306"/>
    </source>
</evidence>
<dbReference type="CDD" id="cd08366">
    <property type="entry name" value="APC10"/>
    <property type="match status" value="1"/>
</dbReference>